<evidence type="ECO:0000259" key="2">
    <source>
        <dbReference type="SMART" id="SM00278"/>
    </source>
</evidence>
<accession>A0A840UDT2</accession>
<feature type="domain" description="Helix-hairpin-helix DNA-binding motif class 1" evidence="2">
    <location>
        <begin position="135"/>
        <end position="154"/>
    </location>
</feature>
<gene>
    <name evidence="3" type="ORF">HNR32_000386</name>
</gene>
<dbReference type="InterPro" id="IPR010994">
    <property type="entry name" value="RuvA_2-like"/>
</dbReference>
<sequence length="187" mass="19995">MPIFRKQLLIVLIIIAIAIISIIYQITSTPAISLHPNPAAANTITESKPNIIIYVCGAVNNPGVIELPADSRLADAVKKCGGLSAAAAAEKTNLSQKLHDEMQIIIPAKNNIAIADNSRKENSSDKISINNADSTALIKLPGIGPAMAQRIIEYRQKTGAFKTIDELQKVRGIGTAKFTALKDKVCL</sequence>
<dbReference type="Pfam" id="PF10531">
    <property type="entry name" value="SLBB"/>
    <property type="match status" value="1"/>
</dbReference>
<dbReference type="RefSeq" id="WP_183859104.1">
    <property type="nucleotide sequence ID" value="NZ_JACHFH010000003.1"/>
</dbReference>
<dbReference type="InterPro" id="IPR004509">
    <property type="entry name" value="Competence_ComEA_HhH"/>
</dbReference>
<dbReference type="PANTHER" id="PTHR21180:SF32">
    <property type="entry name" value="ENDONUCLEASE_EXONUCLEASE_PHOSPHATASE FAMILY DOMAIN-CONTAINING PROTEIN 1"/>
    <property type="match status" value="1"/>
</dbReference>
<protein>
    <submittedName>
        <fullName evidence="3">Competence protein ComEA</fullName>
    </submittedName>
</protein>
<dbReference type="Gene3D" id="1.10.150.310">
    <property type="entry name" value="Tex RuvX-like domain-like"/>
    <property type="match status" value="1"/>
</dbReference>
<dbReference type="Proteomes" id="UP000559117">
    <property type="component" value="Unassembled WGS sequence"/>
</dbReference>
<dbReference type="GO" id="GO:0015627">
    <property type="term" value="C:type II protein secretion system complex"/>
    <property type="evidence" value="ECO:0007669"/>
    <property type="project" value="TreeGrafter"/>
</dbReference>
<dbReference type="NCBIfam" id="TIGR00426">
    <property type="entry name" value="competence protein ComEA helix-hairpin-helix repeat region"/>
    <property type="match status" value="1"/>
</dbReference>
<feature type="domain" description="Helix-hairpin-helix DNA-binding motif class 1" evidence="2">
    <location>
        <begin position="165"/>
        <end position="184"/>
    </location>
</feature>
<keyword evidence="1" id="KW-0812">Transmembrane</keyword>
<keyword evidence="4" id="KW-1185">Reference proteome</keyword>
<organism evidence="3 4">
    <name type="scientific">Pectinatus brassicae</name>
    <dbReference type="NCBI Taxonomy" id="862415"/>
    <lineage>
        <taxon>Bacteria</taxon>
        <taxon>Bacillati</taxon>
        <taxon>Bacillota</taxon>
        <taxon>Negativicutes</taxon>
        <taxon>Selenomonadales</taxon>
        <taxon>Selenomonadaceae</taxon>
        <taxon>Pectinatus</taxon>
    </lineage>
</organism>
<comment type="caution">
    <text evidence="3">The sequence shown here is derived from an EMBL/GenBank/DDBJ whole genome shotgun (WGS) entry which is preliminary data.</text>
</comment>
<dbReference type="GO" id="GO:0006281">
    <property type="term" value="P:DNA repair"/>
    <property type="evidence" value="ECO:0007669"/>
    <property type="project" value="InterPro"/>
</dbReference>
<dbReference type="InterPro" id="IPR019554">
    <property type="entry name" value="Soluble_ligand-bd"/>
</dbReference>
<dbReference type="SMART" id="SM00278">
    <property type="entry name" value="HhH1"/>
    <property type="match status" value="2"/>
</dbReference>
<dbReference type="EMBL" id="JACHFH010000003">
    <property type="protein sequence ID" value="MBB5335266.1"/>
    <property type="molecule type" value="Genomic_DNA"/>
</dbReference>
<dbReference type="Gene3D" id="3.10.560.10">
    <property type="entry name" value="Outer membrane lipoprotein wza domain like"/>
    <property type="match status" value="1"/>
</dbReference>
<dbReference type="InterPro" id="IPR051675">
    <property type="entry name" value="Endo/Exo/Phosphatase_dom_1"/>
</dbReference>
<proteinExistence type="predicted"/>
<evidence type="ECO:0000256" key="1">
    <source>
        <dbReference type="SAM" id="Phobius"/>
    </source>
</evidence>
<dbReference type="AlphaFoldDB" id="A0A840UDT2"/>
<dbReference type="GO" id="GO:0003677">
    <property type="term" value="F:DNA binding"/>
    <property type="evidence" value="ECO:0007669"/>
    <property type="project" value="InterPro"/>
</dbReference>
<keyword evidence="1" id="KW-1133">Transmembrane helix</keyword>
<dbReference type="SUPFAM" id="SSF47781">
    <property type="entry name" value="RuvA domain 2-like"/>
    <property type="match status" value="1"/>
</dbReference>
<name>A0A840UDT2_9FIRM</name>
<reference evidence="3 4" key="1">
    <citation type="submission" date="2020-08" db="EMBL/GenBank/DDBJ databases">
        <title>Genomic Encyclopedia of Type Strains, Phase IV (KMG-IV): sequencing the most valuable type-strain genomes for metagenomic binning, comparative biology and taxonomic classification.</title>
        <authorList>
            <person name="Goeker M."/>
        </authorList>
    </citation>
    <scope>NUCLEOTIDE SEQUENCE [LARGE SCALE GENOMIC DNA]</scope>
    <source>
        <strain evidence="3 4">DSM 24661</strain>
    </source>
</reference>
<dbReference type="PANTHER" id="PTHR21180">
    <property type="entry name" value="ENDONUCLEASE/EXONUCLEASE/PHOSPHATASE FAMILY DOMAIN-CONTAINING PROTEIN 1"/>
    <property type="match status" value="1"/>
</dbReference>
<dbReference type="InterPro" id="IPR003583">
    <property type="entry name" value="Hlx-hairpin-Hlx_DNA-bd_motif"/>
</dbReference>
<evidence type="ECO:0000313" key="4">
    <source>
        <dbReference type="Proteomes" id="UP000559117"/>
    </source>
</evidence>
<keyword evidence="1" id="KW-0472">Membrane</keyword>
<evidence type="ECO:0000313" key="3">
    <source>
        <dbReference type="EMBL" id="MBB5335266.1"/>
    </source>
</evidence>
<dbReference type="Pfam" id="PF12836">
    <property type="entry name" value="HHH_3"/>
    <property type="match status" value="1"/>
</dbReference>
<feature type="transmembrane region" description="Helical" evidence="1">
    <location>
        <begin position="7"/>
        <end position="26"/>
    </location>
</feature>
<dbReference type="GO" id="GO:0015628">
    <property type="term" value="P:protein secretion by the type II secretion system"/>
    <property type="evidence" value="ECO:0007669"/>
    <property type="project" value="TreeGrafter"/>
</dbReference>